<dbReference type="InterPro" id="IPR034291">
    <property type="entry name" value="TMP_synthase"/>
</dbReference>
<proteinExistence type="inferred from homology"/>
<evidence type="ECO:0000256" key="7">
    <source>
        <dbReference type="ARBA" id="ARBA00047334"/>
    </source>
</evidence>
<dbReference type="SUPFAM" id="SSF51391">
    <property type="entry name" value="Thiamin phosphate synthase"/>
    <property type="match status" value="1"/>
</dbReference>
<evidence type="ECO:0000256" key="8">
    <source>
        <dbReference type="ARBA" id="ARBA00047851"/>
    </source>
</evidence>
<feature type="binding site" evidence="10">
    <location>
        <begin position="138"/>
        <end position="140"/>
    </location>
    <ligand>
        <name>2-[(2R,5Z)-2-carboxy-4-methylthiazol-5(2H)-ylidene]ethyl phosphate</name>
        <dbReference type="ChEBI" id="CHEBI:62899"/>
    </ligand>
</feature>
<dbReference type="AlphaFoldDB" id="U2HTQ0"/>
<keyword evidence="6 10" id="KW-0784">Thiamine biosynthesis</keyword>
<evidence type="ECO:0000256" key="6">
    <source>
        <dbReference type="ARBA" id="ARBA00022977"/>
    </source>
</evidence>
<evidence type="ECO:0000256" key="10">
    <source>
        <dbReference type="HAMAP-Rule" id="MF_00097"/>
    </source>
</evidence>
<comment type="caution">
    <text evidence="10">Lacks conserved residue(s) required for the propagation of feature annotation.</text>
</comment>
<comment type="catalytic activity">
    <reaction evidence="7 10 11">
        <text>4-methyl-5-(2-phosphooxyethyl)-thiazole + 4-amino-2-methyl-5-(diphosphooxymethyl)pyrimidine + H(+) = thiamine phosphate + diphosphate</text>
        <dbReference type="Rhea" id="RHEA:22328"/>
        <dbReference type="ChEBI" id="CHEBI:15378"/>
        <dbReference type="ChEBI" id="CHEBI:33019"/>
        <dbReference type="ChEBI" id="CHEBI:37575"/>
        <dbReference type="ChEBI" id="CHEBI:57841"/>
        <dbReference type="ChEBI" id="CHEBI:58296"/>
        <dbReference type="EC" id="2.5.1.3"/>
    </reaction>
</comment>
<feature type="binding site" evidence="10">
    <location>
        <position position="112"/>
    </location>
    <ligand>
        <name>4-amino-2-methyl-5-(diphosphooxymethyl)pyrimidine</name>
        <dbReference type="ChEBI" id="CHEBI:57841"/>
    </ligand>
</feature>
<dbReference type="CDD" id="cd00564">
    <property type="entry name" value="TMP_TenI"/>
    <property type="match status" value="1"/>
</dbReference>
<dbReference type="GO" id="GO:0009228">
    <property type="term" value="P:thiamine biosynthetic process"/>
    <property type="evidence" value="ECO:0007669"/>
    <property type="project" value="UniProtKB-KW"/>
</dbReference>
<dbReference type="Proteomes" id="UP000016584">
    <property type="component" value="Unassembled WGS sequence"/>
</dbReference>
<dbReference type="FunFam" id="3.20.20.70:FF:000096">
    <property type="entry name" value="Thiamine-phosphate synthase"/>
    <property type="match status" value="1"/>
</dbReference>
<feature type="domain" description="Thiamine phosphate synthase/TenI" evidence="13">
    <location>
        <begin position="11"/>
        <end position="192"/>
    </location>
</feature>
<dbReference type="EC" id="2.5.1.3" evidence="10"/>
<feature type="binding site" evidence="10">
    <location>
        <position position="93"/>
    </location>
    <ligand>
        <name>Mg(2+)</name>
        <dbReference type="ChEBI" id="CHEBI:18420"/>
    </ligand>
</feature>
<feature type="binding site" evidence="10">
    <location>
        <begin position="189"/>
        <end position="190"/>
    </location>
    <ligand>
        <name>2-[(2R,5Z)-2-carboxy-4-methylthiazol-5(2H)-ylidene]ethyl phosphate</name>
        <dbReference type="ChEBI" id="CHEBI:62899"/>
    </ligand>
</feature>
<gene>
    <name evidence="10" type="primary">thiE</name>
    <name evidence="14" type="ORF">M472_08950</name>
</gene>
<comment type="caution">
    <text evidence="14">The sequence shown here is derived from an EMBL/GenBank/DDBJ whole genome shotgun (WGS) entry which is preliminary data.</text>
</comment>
<comment type="pathway">
    <text evidence="2 10 12">Cofactor biosynthesis; thiamine diphosphate biosynthesis; thiamine phosphate from 4-amino-2-methyl-5-diphosphomethylpyrimidine and 4-methyl-5-(2-phosphoethyl)-thiazole: step 1/1.</text>
</comment>
<dbReference type="GO" id="GO:0005737">
    <property type="term" value="C:cytoplasm"/>
    <property type="evidence" value="ECO:0007669"/>
    <property type="project" value="TreeGrafter"/>
</dbReference>
<dbReference type="HAMAP" id="MF_00097">
    <property type="entry name" value="TMP_synthase"/>
    <property type="match status" value="1"/>
</dbReference>
<feature type="binding site" evidence="10">
    <location>
        <position position="74"/>
    </location>
    <ligand>
        <name>Mg(2+)</name>
        <dbReference type="ChEBI" id="CHEBI:18420"/>
    </ligand>
</feature>
<evidence type="ECO:0000256" key="4">
    <source>
        <dbReference type="ARBA" id="ARBA00022723"/>
    </source>
</evidence>
<keyword evidence="15" id="KW-1185">Reference proteome</keyword>
<dbReference type="NCBIfam" id="TIGR00693">
    <property type="entry name" value="thiE"/>
    <property type="match status" value="1"/>
</dbReference>
<comment type="function">
    <text evidence="1 10">Condenses 4-methyl-5-(beta-hydroxyethyl)thiazole monophosphate (THZ-P) and 2-methyl-4-amino-5-hydroxymethyl pyrimidine pyrophosphate (HMP-PP) to form thiamine monophosphate (TMP).</text>
</comment>
<dbReference type="InterPro" id="IPR022998">
    <property type="entry name" value="ThiamineP_synth_TenI"/>
</dbReference>
<keyword evidence="5 10" id="KW-0460">Magnesium</keyword>
<evidence type="ECO:0000256" key="12">
    <source>
        <dbReference type="RuleBase" id="RU004253"/>
    </source>
</evidence>
<feature type="binding site" evidence="10">
    <location>
        <position position="73"/>
    </location>
    <ligand>
        <name>4-amino-2-methyl-5-(diphosphooxymethyl)pyrimidine</name>
        <dbReference type="ChEBI" id="CHEBI:57841"/>
    </ligand>
</feature>
<dbReference type="InterPro" id="IPR036206">
    <property type="entry name" value="ThiamineP_synth_sf"/>
</dbReference>
<comment type="catalytic activity">
    <reaction evidence="8 10 11">
        <text>2-(2-carboxy-4-methylthiazol-5-yl)ethyl phosphate + 4-amino-2-methyl-5-(diphosphooxymethyl)pyrimidine + 2 H(+) = thiamine phosphate + CO2 + diphosphate</text>
        <dbReference type="Rhea" id="RHEA:47848"/>
        <dbReference type="ChEBI" id="CHEBI:15378"/>
        <dbReference type="ChEBI" id="CHEBI:16526"/>
        <dbReference type="ChEBI" id="CHEBI:33019"/>
        <dbReference type="ChEBI" id="CHEBI:37575"/>
        <dbReference type="ChEBI" id="CHEBI:57841"/>
        <dbReference type="ChEBI" id="CHEBI:62890"/>
        <dbReference type="EC" id="2.5.1.3"/>
    </reaction>
</comment>
<organism evidence="14 15">
    <name type="scientific">Sphingobacterium paucimobilis HER1398</name>
    <dbReference type="NCBI Taxonomy" id="1346330"/>
    <lineage>
        <taxon>Bacteria</taxon>
        <taxon>Pseudomonadati</taxon>
        <taxon>Bacteroidota</taxon>
        <taxon>Sphingobacteriia</taxon>
        <taxon>Sphingobacteriales</taxon>
        <taxon>Sphingobacteriaceae</taxon>
        <taxon>Sphingobacterium</taxon>
    </lineage>
</organism>
<evidence type="ECO:0000313" key="14">
    <source>
        <dbReference type="EMBL" id="ERJ58897.1"/>
    </source>
</evidence>
<dbReference type="PATRIC" id="fig|1346330.5.peg.2227"/>
<dbReference type="GO" id="GO:0000287">
    <property type="term" value="F:magnesium ion binding"/>
    <property type="evidence" value="ECO:0007669"/>
    <property type="project" value="UniProtKB-UniRule"/>
</dbReference>
<name>U2HTQ0_9SPHI</name>
<comment type="cofactor">
    <cofactor evidence="10">
        <name>Mg(2+)</name>
        <dbReference type="ChEBI" id="CHEBI:18420"/>
    </cofactor>
    <text evidence="10">Binds 1 Mg(2+) ion per subunit.</text>
</comment>
<dbReference type="RefSeq" id="WP_021070390.1">
    <property type="nucleotide sequence ID" value="NZ_ATDL01000015.1"/>
</dbReference>
<feature type="binding site" evidence="10">
    <location>
        <begin position="41"/>
        <end position="45"/>
    </location>
    <ligand>
        <name>4-amino-2-methyl-5-(diphosphooxymethyl)pyrimidine</name>
        <dbReference type="ChEBI" id="CHEBI:57841"/>
    </ligand>
</feature>
<evidence type="ECO:0000256" key="1">
    <source>
        <dbReference type="ARBA" id="ARBA00003814"/>
    </source>
</evidence>
<dbReference type="OrthoDB" id="9812206at2"/>
<protein>
    <recommendedName>
        <fullName evidence="10">Thiamine-phosphate synthase</fullName>
        <shortName evidence="10">TP synthase</shortName>
        <shortName evidence="10">TPS</shortName>
        <ecNumber evidence="10">2.5.1.3</ecNumber>
    </recommendedName>
    <alternativeName>
        <fullName evidence="10">Thiamine-phosphate pyrophosphorylase</fullName>
        <shortName evidence="10">TMP pyrophosphorylase</shortName>
        <shortName evidence="10">TMP-PPase</shortName>
    </alternativeName>
</protein>
<evidence type="ECO:0000256" key="2">
    <source>
        <dbReference type="ARBA" id="ARBA00005165"/>
    </source>
</evidence>
<dbReference type="GO" id="GO:0009229">
    <property type="term" value="P:thiamine diphosphate biosynthetic process"/>
    <property type="evidence" value="ECO:0007669"/>
    <property type="project" value="UniProtKB-UniRule"/>
</dbReference>
<comment type="catalytic activity">
    <reaction evidence="9 10 11">
        <text>2-[(2R,5Z)-2-carboxy-4-methylthiazol-5(2H)-ylidene]ethyl phosphate + 4-amino-2-methyl-5-(diphosphooxymethyl)pyrimidine + 2 H(+) = thiamine phosphate + CO2 + diphosphate</text>
        <dbReference type="Rhea" id="RHEA:47844"/>
        <dbReference type="ChEBI" id="CHEBI:15378"/>
        <dbReference type="ChEBI" id="CHEBI:16526"/>
        <dbReference type="ChEBI" id="CHEBI:33019"/>
        <dbReference type="ChEBI" id="CHEBI:37575"/>
        <dbReference type="ChEBI" id="CHEBI:57841"/>
        <dbReference type="ChEBI" id="CHEBI:62899"/>
        <dbReference type="EC" id="2.5.1.3"/>
    </reaction>
</comment>
<feature type="binding site" evidence="10">
    <location>
        <position position="141"/>
    </location>
    <ligand>
        <name>4-amino-2-methyl-5-(diphosphooxymethyl)pyrimidine</name>
        <dbReference type="ChEBI" id="CHEBI:57841"/>
    </ligand>
</feature>
<dbReference type="STRING" id="1346330.M472_08950"/>
<reference evidence="14 15" key="1">
    <citation type="journal article" date="2013" name="Genome Announc.">
        <title>The Draft Genome Sequence of Sphingomonas paucimobilis Strain HER1398 (Proteobacteria), Host to the Giant PAU Phage, Indicates That It Is a Member of the Genus Sphingobacterium (Bacteroidetes).</title>
        <authorList>
            <person name="White R.A.III."/>
            <person name="Suttle C.A."/>
        </authorList>
    </citation>
    <scope>NUCLEOTIDE SEQUENCE [LARGE SCALE GENOMIC DNA]</scope>
    <source>
        <strain evidence="14 15">HER1398</strain>
    </source>
</reference>
<comment type="similarity">
    <text evidence="10 11">Belongs to the thiamine-phosphate synthase family.</text>
</comment>
<dbReference type="eggNOG" id="COG0352">
    <property type="taxonomic scope" value="Bacteria"/>
</dbReference>
<dbReference type="PANTHER" id="PTHR20857:SF23">
    <property type="entry name" value="THIAMINE BIOSYNTHETIC BIFUNCTIONAL ENZYME"/>
    <property type="match status" value="1"/>
</dbReference>
<dbReference type="PANTHER" id="PTHR20857">
    <property type="entry name" value="THIAMINE-PHOSPHATE PYROPHOSPHORYLASE"/>
    <property type="match status" value="1"/>
</dbReference>
<dbReference type="EMBL" id="ATDL01000015">
    <property type="protein sequence ID" value="ERJ58897.1"/>
    <property type="molecule type" value="Genomic_DNA"/>
</dbReference>
<evidence type="ECO:0000256" key="9">
    <source>
        <dbReference type="ARBA" id="ARBA00047883"/>
    </source>
</evidence>
<evidence type="ECO:0000256" key="3">
    <source>
        <dbReference type="ARBA" id="ARBA00022679"/>
    </source>
</evidence>
<evidence type="ECO:0000259" key="13">
    <source>
        <dbReference type="Pfam" id="PF02581"/>
    </source>
</evidence>
<keyword evidence="3 10" id="KW-0808">Transferase</keyword>
<dbReference type="Pfam" id="PF02581">
    <property type="entry name" value="TMP-TENI"/>
    <property type="match status" value="1"/>
</dbReference>
<keyword evidence="4 10" id="KW-0479">Metal-binding</keyword>
<evidence type="ECO:0000313" key="15">
    <source>
        <dbReference type="Proteomes" id="UP000016584"/>
    </source>
</evidence>
<evidence type="ECO:0000256" key="5">
    <source>
        <dbReference type="ARBA" id="ARBA00022842"/>
    </source>
</evidence>
<dbReference type="UniPathway" id="UPA00060">
    <property type="reaction ID" value="UER00141"/>
</dbReference>
<dbReference type="Gene3D" id="3.20.20.70">
    <property type="entry name" value="Aldolase class I"/>
    <property type="match status" value="1"/>
</dbReference>
<dbReference type="InterPro" id="IPR013785">
    <property type="entry name" value="Aldolase_TIM"/>
</dbReference>
<sequence>MPEEINFPYSLYLVLSEQDCIHLPWLQVAEEAILGGVDMIQLREKNADYQEFAKKAKALKEITDRYRVPLVINDAVDIAAAVDAWGIHVGQQDTPPSEIVTQYGTKFRIGWSIESLSQLDPPEIKYVHHLGVSPVFRTDTKKDTITEWGLSGIRQLKTLTPLPLIAIGHINESNIAQAHQAGASSMAVVSAICHSDNPREAALALKQKIKNQLL</sequence>
<accession>U2HTQ0</accession>
<dbReference type="GO" id="GO:0004789">
    <property type="term" value="F:thiamine-phosphate diphosphorylase activity"/>
    <property type="evidence" value="ECO:0007669"/>
    <property type="project" value="UniProtKB-UniRule"/>
</dbReference>
<evidence type="ECO:0000256" key="11">
    <source>
        <dbReference type="RuleBase" id="RU003826"/>
    </source>
</evidence>